<feature type="transmembrane region" description="Helical" evidence="1">
    <location>
        <begin position="108"/>
        <end position="128"/>
    </location>
</feature>
<feature type="transmembrane region" description="Helical" evidence="1">
    <location>
        <begin position="404"/>
        <end position="426"/>
    </location>
</feature>
<feature type="domain" description="Alpha-(1-&gt;3)-arabinofuranosyltransferase N-terminal GT-C" evidence="2">
    <location>
        <begin position="33"/>
        <end position="681"/>
    </location>
</feature>
<protein>
    <submittedName>
        <fullName evidence="4">Coagulation factor 5/8 type</fullName>
    </submittedName>
</protein>
<gene>
    <name evidence="4" type="ORF">Plo01_10100</name>
</gene>
<proteinExistence type="predicted"/>
<evidence type="ECO:0000313" key="5">
    <source>
        <dbReference type="Proteomes" id="UP000616724"/>
    </source>
</evidence>
<comment type="caution">
    <text evidence="4">The sequence shown here is derived from an EMBL/GenBank/DDBJ whole genome shotgun (WGS) entry which is preliminary data.</text>
</comment>
<keyword evidence="1" id="KW-1133">Transmembrane helix</keyword>
<dbReference type="Pfam" id="PF11847">
    <property type="entry name" value="GT-C_AftD"/>
    <property type="match status" value="1"/>
</dbReference>
<keyword evidence="1" id="KW-0812">Transmembrane</keyword>
<reference evidence="4 5" key="1">
    <citation type="submission" date="2021-01" db="EMBL/GenBank/DDBJ databases">
        <title>Whole genome shotgun sequence of Planobispora longispora NBRC 13918.</title>
        <authorList>
            <person name="Komaki H."/>
            <person name="Tamura T."/>
        </authorList>
    </citation>
    <scope>NUCLEOTIDE SEQUENCE [LARGE SCALE GENOMIC DNA]</scope>
    <source>
        <strain evidence="4 5">NBRC 13918</strain>
    </source>
</reference>
<dbReference type="GO" id="GO:0016740">
    <property type="term" value="F:transferase activity"/>
    <property type="evidence" value="ECO:0007669"/>
    <property type="project" value="InterPro"/>
</dbReference>
<feature type="transmembrane region" description="Helical" evidence="1">
    <location>
        <begin position="149"/>
        <end position="171"/>
    </location>
</feature>
<keyword evidence="5" id="KW-1185">Reference proteome</keyword>
<dbReference type="SUPFAM" id="SSF49785">
    <property type="entry name" value="Galactose-binding domain-like"/>
    <property type="match status" value="2"/>
</dbReference>
<evidence type="ECO:0000259" key="2">
    <source>
        <dbReference type="Pfam" id="PF11847"/>
    </source>
</evidence>
<feature type="transmembrane region" description="Helical" evidence="1">
    <location>
        <begin position="25"/>
        <end position="43"/>
    </location>
</feature>
<feature type="transmembrane region" description="Helical" evidence="1">
    <location>
        <begin position="1310"/>
        <end position="1333"/>
    </location>
</feature>
<feature type="domain" description="Arabinofuranosyltransferase D third carbohydrate binding module" evidence="3">
    <location>
        <begin position="936"/>
        <end position="1036"/>
    </location>
</feature>
<organism evidence="4 5">
    <name type="scientific">Planobispora longispora</name>
    <dbReference type="NCBI Taxonomy" id="28887"/>
    <lineage>
        <taxon>Bacteria</taxon>
        <taxon>Bacillati</taxon>
        <taxon>Actinomycetota</taxon>
        <taxon>Actinomycetes</taxon>
        <taxon>Streptosporangiales</taxon>
        <taxon>Streptosporangiaceae</taxon>
        <taxon>Planobispora</taxon>
    </lineage>
</organism>
<sequence>MISVDHAGQIVDRAGRTPSRLQDRLRVFAGCLVLFAISLFTASEKIIAETKLDMPVNPVGFLARSLSLWDGAHFGHIQNQAYGYLFPMGPFYVLGVEIGLPPWVVQRLWMGLVLSVAFVGMVVLARALGVGTHNTRLLGAMAYALAPHAQALIGVNSSEFLPSAVLPWMLLPLVYGVRERMNPRRAAALSALAFVLCGGINATAELAVLVVPLLYLLTRRKGPRRRRLLGWWLGFTAAVSVWWMVPLLIMGKYIFSFMPYTENAAATTGVTSLTNTLRGAANWVGFLPIDGLPWWPAAYEHSVQPWLVIASALVAGLGLVGLLRREMPERTFLIVLLLAGTAIMVTGHVSVIANPFAAEFRELFDGPLAVFRNIHKFDALIRLPVCLGLAYLPAVVIPRLRVPIALTTSGLLLVTFAPIGTVGLAARGAYQEIPGYWKEAAAWLNANTGEQTVLAAPGSRWGEYLWGRPMDEPMQPLLNVRWAGRTIVPWGSAGVTRLLDAVDERFATGQGSTGLAQVLARIGVRYVLVRNDLDKYSIRGAWPPRVHEAINESPGLRLVKTFGPVVGDPYTVNTSTWFNQPYMALEVWEVEGAAEAASTIPAGEPLRVTGGPEALLAMADLGLLRDDRPILLGDDGAAAEVPAEDTVVTDTLRRREVAFSELRFASSPTLTATEEYRRPAAVHDLLDPGWSKYLSVAKLKGVASVTASSSASDITALPDGRDPAHHPFAALDGDSRTSWRSDGWSGAVGEWIEVKFTSKITMPHLAVAFSQFLGPAVTEVEVETAAGKLRHPVANVSTAQLIPVPAGATDRLRLSVTKVAWRPKSTLGTRVGITELAVPGLLAARTVAVPTPAVKGGGIPAYLLTGGAGSAPGCMQGSFVWTCSSQLGIGGEEPYGFNRTITSPGAAERVAEGQAILSDPGTANHSTTFPGIYPHVTASSTLIDHAATLGRAAFDGDPKTIWYAGALDAKPTLTIDFGRKTSLDRIKVIYPELLSEPAPMQVLVWAGETMRGGYLDEDGDFRFKRVTTRKLVVQFLPAPSQKVHIADMRIPGVDHVRLPGNFPVRTMCGVGPALIVNGEQVPTRIVGGTLGDILTGRPLTFRSCKKWGIEEGENTFAVSRHDAYRITSLLIRGKAAEQAVPPRARQVAVTGWEPGRRKFVPEPGERSYLVVNENFNIGWEATAGGARLEAVRLDGWRQAWIVPEDVTDVVVAGYAPEPWYRAAIVGGWVLILLVALIAWRSKRWGRFKYCPEAEPAVLPRRLVTAAAPVVGVWVGGLFGLIVVVACYALIRSMRAAARRNPDLPASFRRWAVLLYSPALAGVSMALAGVAVGLGHHFAGTEQDVLADPLRDVVGQLLCLPVLGRLLVALHDGPEIDRLAAQTRVAEIEAARPLAELVGR</sequence>
<feature type="transmembrane region" description="Helical" evidence="1">
    <location>
        <begin position="332"/>
        <end position="357"/>
    </location>
</feature>
<dbReference type="Proteomes" id="UP000616724">
    <property type="component" value="Unassembled WGS sequence"/>
</dbReference>
<keyword evidence="1" id="KW-0472">Membrane</keyword>
<evidence type="ECO:0000259" key="3">
    <source>
        <dbReference type="Pfam" id="PF24607"/>
    </source>
</evidence>
<accession>A0A8J3W476</accession>
<dbReference type="EMBL" id="BOOH01000010">
    <property type="protein sequence ID" value="GIH74581.1"/>
    <property type="molecule type" value="Genomic_DNA"/>
</dbReference>
<feature type="transmembrane region" description="Helical" evidence="1">
    <location>
        <begin position="377"/>
        <end position="397"/>
    </location>
</feature>
<name>A0A8J3W476_9ACTN</name>
<feature type="transmembrane region" description="Helical" evidence="1">
    <location>
        <begin position="1219"/>
        <end position="1239"/>
    </location>
</feature>
<feature type="transmembrane region" description="Helical" evidence="1">
    <location>
        <begin position="1270"/>
        <end position="1290"/>
    </location>
</feature>
<feature type="transmembrane region" description="Helical" evidence="1">
    <location>
        <begin position="229"/>
        <end position="249"/>
    </location>
</feature>
<dbReference type="Gene3D" id="2.60.120.260">
    <property type="entry name" value="Galactose-binding domain-like"/>
    <property type="match status" value="2"/>
</dbReference>
<feature type="transmembrane region" description="Helical" evidence="1">
    <location>
        <begin position="191"/>
        <end position="217"/>
    </location>
</feature>
<dbReference type="RefSeq" id="WP_203889311.1">
    <property type="nucleotide sequence ID" value="NZ_BOOH01000010.1"/>
</dbReference>
<dbReference type="InterPro" id="IPR021798">
    <property type="entry name" value="AftD_N"/>
</dbReference>
<dbReference type="InterPro" id="IPR056997">
    <property type="entry name" value="CBM_AftD"/>
</dbReference>
<dbReference type="Pfam" id="PF24607">
    <property type="entry name" value="CBM_AftD"/>
    <property type="match status" value="1"/>
</dbReference>
<dbReference type="InterPro" id="IPR008979">
    <property type="entry name" value="Galactose-bd-like_sf"/>
</dbReference>
<evidence type="ECO:0000313" key="4">
    <source>
        <dbReference type="EMBL" id="GIH74581.1"/>
    </source>
</evidence>
<evidence type="ECO:0000256" key="1">
    <source>
        <dbReference type="SAM" id="Phobius"/>
    </source>
</evidence>
<feature type="transmembrane region" description="Helical" evidence="1">
    <location>
        <begin position="303"/>
        <end position="323"/>
    </location>
</feature>